<evidence type="ECO:0000256" key="2">
    <source>
        <dbReference type="SAM" id="Phobius"/>
    </source>
</evidence>
<dbReference type="PANTHER" id="PTHR36840:SF1">
    <property type="entry name" value="BLL5714 PROTEIN"/>
    <property type="match status" value="1"/>
</dbReference>
<dbReference type="GeneID" id="5126292"/>
<feature type="transmembrane region" description="Helical" evidence="2">
    <location>
        <begin position="189"/>
        <end position="212"/>
    </location>
</feature>
<dbReference type="Proteomes" id="UP000001997">
    <property type="component" value="Unassembled WGS sequence"/>
</dbReference>
<protein>
    <submittedName>
        <fullName evidence="3">Uncharacterized protein</fullName>
    </submittedName>
</protein>
<dbReference type="PANTHER" id="PTHR36840">
    <property type="entry name" value="BLL5714 PROTEIN"/>
    <property type="match status" value="1"/>
</dbReference>
<dbReference type="eggNOG" id="ENOG502RZXZ">
    <property type="taxonomic scope" value="Eukaryota"/>
</dbReference>
<feature type="transmembrane region" description="Helical" evidence="2">
    <location>
        <begin position="460"/>
        <end position="476"/>
    </location>
</feature>
<feature type="transmembrane region" description="Helical" evidence="2">
    <location>
        <begin position="320"/>
        <end position="340"/>
    </location>
</feature>
<reference evidence="3 4" key="1">
    <citation type="journal article" date="2009" name="Nature">
        <title>Evolution of pathogenicity and sexual reproduction in eight Candida genomes.</title>
        <authorList>
            <person name="Butler G."/>
            <person name="Rasmussen M.D."/>
            <person name="Lin M.F."/>
            <person name="Santos M.A."/>
            <person name="Sakthikumar S."/>
            <person name="Munro C.A."/>
            <person name="Rheinbay E."/>
            <person name="Grabherr M."/>
            <person name="Forche A."/>
            <person name="Reedy J.L."/>
            <person name="Agrafioti I."/>
            <person name="Arnaud M.B."/>
            <person name="Bates S."/>
            <person name="Brown A.J."/>
            <person name="Brunke S."/>
            <person name="Costanzo M.C."/>
            <person name="Fitzpatrick D.A."/>
            <person name="de Groot P.W."/>
            <person name="Harris D."/>
            <person name="Hoyer L.L."/>
            <person name="Hube B."/>
            <person name="Klis F.M."/>
            <person name="Kodira C."/>
            <person name="Lennard N."/>
            <person name="Logue M.E."/>
            <person name="Martin R."/>
            <person name="Neiman A.M."/>
            <person name="Nikolaou E."/>
            <person name="Quail M.A."/>
            <person name="Quinn J."/>
            <person name="Santos M.C."/>
            <person name="Schmitzberger F.F."/>
            <person name="Sherlock G."/>
            <person name="Shah P."/>
            <person name="Silverstein K.A."/>
            <person name="Skrzypek M.S."/>
            <person name="Soll D."/>
            <person name="Staggs R."/>
            <person name="Stansfield I."/>
            <person name="Stumpf M.P."/>
            <person name="Sudbery P.E."/>
            <person name="Srikantha T."/>
            <person name="Zeng Q."/>
            <person name="Berman J."/>
            <person name="Berriman M."/>
            <person name="Heitman J."/>
            <person name="Gow N.A."/>
            <person name="Lorenz M.C."/>
            <person name="Birren B.W."/>
            <person name="Kellis M."/>
            <person name="Cuomo C.A."/>
        </authorList>
    </citation>
    <scope>NUCLEOTIDE SEQUENCE [LARGE SCALE GENOMIC DNA]</scope>
    <source>
        <strain evidence="4">ATCC 6260 / CBS 566 / DSM 6381 / JCM 1539 / NBRC 10279 / NRRL Y-324</strain>
    </source>
</reference>
<dbReference type="HOGENOM" id="CLU_022899_0_0_1"/>
<dbReference type="STRING" id="294746.A5DKB0"/>
<dbReference type="KEGG" id="pgu:PGUG_03711"/>
<dbReference type="EMBL" id="CH408158">
    <property type="protein sequence ID" value="EDK39613.2"/>
    <property type="molecule type" value="Genomic_DNA"/>
</dbReference>
<dbReference type="OrthoDB" id="191995at2759"/>
<dbReference type="InterPro" id="IPR010640">
    <property type="entry name" value="Low_temperature_requirement_A"/>
</dbReference>
<evidence type="ECO:0000313" key="3">
    <source>
        <dbReference type="EMBL" id="EDK39613.2"/>
    </source>
</evidence>
<feature type="region of interest" description="Disordered" evidence="1">
    <location>
        <begin position="1"/>
        <end position="35"/>
    </location>
</feature>
<sequence length="514" mass="58006">MNKAGDTSHDYSRPSFSSDNQNGSQENNVGTSGIVDEEMEVDGEIMITDSSDEEEFVRKYGDINFQYIKRPKDAVWFIRPHALNYFKDGVLYRTKGERTSSKTELFLDLMYVGIIANLAGSAAEEATGAAFLEYVLLFIPAWMVWADIKDFTNYYYNEDLSQKIYILWILVLLTLFSNNHYRVLEDVKGAALTVVPYILCRISLAISLVIYSFFIPQHRPQMRLYSGMILVTCCLWIPVIFISTRAKIGLSFAILFLEMASQVIAYHPITKKYMKLTESTALNIEHEVERYGVFVTIAIGEFLYKVVAEGPLGTGLTDKFARGVFLLIIAYDLFWIYQYGSSCKKATHALRYSGWTAIAWMYTHLPLVASLVLAADAGGDLCSLDITSTKKHLEPETEPAAGVHERFIRRSEEEAPNMYGLSFYFTGGICVSLICMFLIGLYDQGRDPPDLHLVSRFWRIFVRVPIGIIIVCVSLAELNTTALMGIVTALLTVLLVYESVVMTPKSCLSFVKTR</sequence>
<accession>A5DKB0</accession>
<keyword evidence="2" id="KW-0812">Transmembrane</keyword>
<dbReference type="InParanoid" id="A5DKB0"/>
<keyword evidence="4" id="KW-1185">Reference proteome</keyword>
<dbReference type="VEuPathDB" id="FungiDB:PGUG_03711"/>
<keyword evidence="2" id="KW-0472">Membrane</keyword>
<name>A5DKB0_PICGU</name>
<keyword evidence="2" id="KW-1133">Transmembrane helix</keyword>
<feature type="compositionally biased region" description="Basic and acidic residues" evidence="1">
    <location>
        <begin position="1"/>
        <end position="12"/>
    </location>
</feature>
<proteinExistence type="predicted"/>
<feature type="transmembrane region" description="Helical" evidence="2">
    <location>
        <begin position="224"/>
        <end position="242"/>
    </location>
</feature>
<feature type="compositionally biased region" description="Polar residues" evidence="1">
    <location>
        <begin position="14"/>
        <end position="31"/>
    </location>
</feature>
<dbReference type="OMA" id="QRLVILW"/>
<feature type="transmembrane region" description="Helical" evidence="2">
    <location>
        <begin position="482"/>
        <end position="502"/>
    </location>
</feature>
<evidence type="ECO:0000313" key="4">
    <source>
        <dbReference type="Proteomes" id="UP000001997"/>
    </source>
</evidence>
<gene>
    <name evidence="3" type="ORF">PGUG_03711</name>
</gene>
<feature type="transmembrane region" description="Helical" evidence="2">
    <location>
        <begin position="248"/>
        <end position="269"/>
    </location>
</feature>
<dbReference type="Pfam" id="PF06772">
    <property type="entry name" value="LtrA"/>
    <property type="match status" value="1"/>
</dbReference>
<feature type="transmembrane region" description="Helical" evidence="2">
    <location>
        <begin position="160"/>
        <end position="177"/>
    </location>
</feature>
<dbReference type="AlphaFoldDB" id="A5DKB0"/>
<feature type="transmembrane region" description="Helical" evidence="2">
    <location>
        <begin position="421"/>
        <end position="439"/>
    </location>
</feature>
<dbReference type="RefSeq" id="XP_001484330.2">
    <property type="nucleotide sequence ID" value="XM_001484280.1"/>
</dbReference>
<feature type="transmembrane region" description="Helical" evidence="2">
    <location>
        <begin position="290"/>
        <end position="308"/>
    </location>
</feature>
<organism evidence="3 4">
    <name type="scientific">Meyerozyma guilliermondii (strain ATCC 6260 / CBS 566 / DSM 6381 / JCM 1539 / NBRC 10279 / NRRL Y-324)</name>
    <name type="common">Yeast</name>
    <name type="synonym">Candida guilliermondii</name>
    <dbReference type="NCBI Taxonomy" id="294746"/>
    <lineage>
        <taxon>Eukaryota</taxon>
        <taxon>Fungi</taxon>
        <taxon>Dikarya</taxon>
        <taxon>Ascomycota</taxon>
        <taxon>Saccharomycotina</taxon>
        <taxon>Pichiomycetes</taxon>
        <taxon>Debaryomycetaceae</taxon>
        <taxon>Meyerozyma</taxon>
    </lineage>
</organism>
<evidence type="ECO:0000256" key="1">
    <source>
        <dbReference type="SAM" id="MobiDB-lite"/>
    </source>
</evidence>